<evidence type="ECO:0000256" key="1">
    <source>
        <dbReference type="SAM" id="Coils"/>
    </source>
</evidence>
<gene>
    <name evidence="4" type="ORF">TTHERM_00125700</name>
</gene>
<feature type="transmembrane region" description="Helical" evidence="3">
    <location>
        <begin position="391"/>
        <end position="416"/>
    </location>
</feature>
<reference evidence="5" key="1">
    <citation type="journal article" date="2006" name="PLoS Biol.">
        <title>Macronuclear genome sequence of the ciliate Tetrahymena thermophila, a model eukaryote.</title>
        <authorList>
            <person name="Eisen J.A."/>
            <person name="Coyne R.S."/>
            <person name="Wu M."/>
            <person name="Wu D."/>
            <person name="Thiagarajan M."/>
            <person name="Wortman J.R."/>
            <person name="Badger J.H."/>
            <person name="Ren Q."/>
            <person name="Amedeo P."/>
            <person name="Jones K.M."/>
            <person name="Tallon L.J."/>
            <person name="Delcher A.L."/>
            <person name="Salzberg S.L."/>
            <person name="Silva J.C."/>
            <person name="Haas B.J."/>
            <person name="Majoros W.H."/>
            <person name="Farzad M."/>
            <person name="Carlton J.M."/>
            <person name="Smith R.K. Jr."/>
            <person name="Garg J."/>
            <person name="Pearlman R.E."/>
            <person name="Karrer K.M."/>
            <person name="Sun L."/>
            <person name="Manning G."/>
            <person name="Elde N.C."/>
            <person name="Turkewitz A.P."/>
            <person name="Asai D.J."/>
            <person name="Wilkes D.E."/>
            <person name="Wang Y."/>
            <person name="Cai H."/>
            <person name="Collins K."/>
            <person name="Stewart B.A."/>
            <person name="Lee S.R."/>
            <person name="Wilamowska K."/>
            <person name="Weinberg Z."/>
            <person name="Ruzzo W.L."/>
            <person name="Wloga D."/>
            <person name="Gaertig J."/>
            <person name="Frankel J."/>
            <person name="Tsao C.-C."/>
            <person name="Gorovsky M.A."/>
            <person name="Keeling P.J."/>
            <person name="Waller R.F."/>
            <person name="Patron N.J."/>
            <person name="Cherry J.M."/>
            <person name="Stover N.A."/>
            <person name="Krieger C.J."/>
            <person name="del Toro C."/>
            <person name="Ryder H.F."/>
            <person name="Williamson S.C."/>
            <person name="Barbeau R.A."/>
            <person name="Hamilton E.P."/>
            <person name="Orias E."/>
        </authorList>
    </citation>
    <scope>NUCLEOTIDE SEQUENCE [LARGE SCALE GENOMIC DNA]</scope>
    <source>
        <strain evidence="5">SB210</strain>
    </source>
</reference>
<dbReference type="Proteomes" id="UP000009168">
    <property type="component" value="Unassembled WGS sequence"/>
</dbReference>
<keyword evidence="3" id="KW-1133">Transmembrane helix</keyword>
<dbReference type="AlphaFoldDB" id="I7MJ65"/>
<feature type="compositionally biased region" description="Polar residues" evidence="2">
    <location>
        <begin position="195"/>
        <end position="210"/>
    </location>
</feature>
<evidence type="ECO:0000256" key="3">
    <source>
        <dbReference type="SAM" id="Phobius"/>
    </source>
</evidence>
<feature type="compositionally biased region" description="Basic residues" evidence="2">
    <location>
        <begin position="53"/>
        <end position="68"/>
    </location>
</feature>
<evidence type="ECO:0000313" key="4">
    <source>
        <dbReference type="EMBL" id="EAR96004.2"/>
    </source>
</evidence>
<feature type="region of interest" description="Disordered" evidence="2">
    <location>
        <begin position="195"/>
        <end position="227"/>
    </location>
</feature>
<protein>
    <submittedName>
        <fullName evidence="4">Transmembrane protein, putative</fullName>
    </submittedName>
</protein>
<dbReference type="EMBL" id="GG662699">
    <property type="protein sequence ID" value="EAR96004.2"/>
    <property type="molecule type" value="Genomic_DNA"/>
</dbReference>
<feature type="region of interest" description="Disordered" evidence="2">
    <location>
        <begin position="1"/>
        <end position="118"/>
    </location>
</feature>
<accession>I7MJ65</accession>
<evidence type="ECO:0000256" key="2">
    <source>
        <dbReference type="SAM" id="MobiDB-lite"/>
    </source>
</evidence>
<dbReference type="RefSeq" id="XP_001016249.2">
    <property type="nucleotide sequence ID" value="XM_001016249.3"/>
</dbReference>
<name>I7MJ65_TETTS</name>
<evidence type="ECO:0000313" key="5">
    <source>
        <dbReference type="Proteomes" id="UP000009168"/>
    </source>
</evidence>
<dbReference type="KEGG" id="tet:TTHERM_00125700"/>
<keyword evidence="3" id="KW-0472">Membrane</keyword>
<sequence length="484" mass="56523">MKRHRSIESLSSISSESSESESESGSDNDDSEDQSKKSKNSNQSNDGDSVDNRKKRHHKKRKDRKNHSQKQDQRKKSIKRQQTLRIDVNRQKTITPQDPSLQRQRSKSIDSPQKIEIRPKKRQMTYQNNHLNINKVQNDGTAFQFHPHSQNKILNQQRRLQKAKTININDNYLVYNSGGNSKQETNADIDEDYNLQTNNSNNKTGSQTVIRQRKRSSVVSNISNESNTSQQYLFDKKQQQLGLIVNSNNTHQIPSQALKGQIPNINILSAENEEVDQLKLEKQDLKNQLVEEKKRKSKLELINNSLAKEYDQQNQLLNTINNKLDLKANSNQIISSERNYIRRANDISAFARQTKSKKNSFLYKIVNILNVLNPFKSYYKKINQKIGDSAIIYFEFVTYLIFLHLVIAISYMYFYFDYLINSSQKFDSNYQSFVSYLMSHNYTNNTHVSYTITQILSILKILSVTTHSQQLNKSEHRFFYQPIF</sequence>
<proteinExistence type="predicted"/>
<feature type="compositionally biased region" description="Acidic residues" evidence="2">
    <location>
        <begin position="18"/>
        <end position="32"/>
    </location>
</feature>
<feature type="compositionally biased region" description="Polar residues" evidence="2">
    <location>
        <begin position="91"/>
        <end position="103"/>
    </location>
</feature>
<feature type="coiled-coil region" evidence="1">
    <location>
        <begin position="268"/>
        <end position="323"/>
    </location>
</feature>
<organism evidence="4 5">
    <name type="scientific">Tetrahymena thermophila (strain SB210)</name>
    <dbReference type="NCBI Taxonomy" id="312017"/>
    <lineage>
        <taxon>Eukaryota</taxon>
        <taxon>Sar</taxon>
        <taxon>Alveolata</taxon>
        <taxon>Ciliophora</taxon>
        <taxon>Intramacronucleata</taxon>
        <taxon>Oligohymenophorea</taxon>
        <taxon>Hymenostomatida</taxon>
        <taxon>Tetrahymenina</taxon>
        <taxon>Tetrahymenidae</taxon>
        <taxon>Tetrahymena</taxon>
    </lineage>
</organism>
<keyword evidence="5" id="KW-1185">Reference proteome</keyword>
<dbReference type="InParanoid" id="I7MJ65"/>
<feature type="compositionally biased region" description="Low complexity" evidence="2">
    <location>
        <begin position="8"/>
        <end position="17"/>
    </location>
</feature>
<keyword evidence="3 4" id="KW-0812">Transmembrane</keyword>
<feature type="compositionally biased region" description="Low complexity" evidence="2">
    <location>
        <begin position="217"/>
        <end position="227"/>
    </location>
</feature>
<dbReference type="GeneID" id="7838264"/>
<keyword evidence="1" id="KW-0175">Coiled coil</keyword>